<evidence type="ECO:0000313" key="2">
    <source>
        <dbReference type="Proteomes" id="UP000830671"/>
    </source>
</evidence>
<accession>A0A9Q8T0C5</accession>
<reference evidence="1" key="1">
    <citation type="journal article" date="2021" name="Mol. Plant Microbe Interact.">
        <title>Complete Genome Sequence of the Plant-Pathogenic Fungus Colletotrichum lupini.</title>
        <authorList>
            <person name="Baroncelli R."/>
            <person name="Pensec F."/>
            <person name="Da Lio D."/>
            <person name="Boufleur T."/>
            <person name="Vicente I."/>
            <person name="Sarrocco S."/>
            <person name="Picot A."/>
            <person name="Baraldi E."/>
            <person name="Sukno S."/>
            <person name="Thon M."/>
            <person name="Le Floch G."/>
        </authorList>
    </citation>
    <scope>NUCLEOTIDE SEQUENCE</scope>
    <source>
        <strain evidence="1">IMI 504893</strain>
    </source>
</reference>
<dbReference type="EMBL" id="CP019478">
    <property type="protein sequence ID" value="UQC86866.1"/>
    <property type="molecule type" value="Genomic_DNA"/>
</dbReference>
<gene>
    <name evidence="1" type="ORF">CLUP02_12368</name>
</gene>
<dbReference type="RefSeq" id="XP_049148477.1">
    <property type="nucleotide sequence ID" value="XM_049291332.1"/>
</dbReference>
<protein>
    <submittedName>
        <fullName evidence="1">Uncharacterized protein</fullName>
    </submittedName>
</protein>
<proteinExistence type="predicted"/>
<organism evidence="1 2">
    <name type="scientific">Colletotrichum lupini</name>
    <dbReference type="NCBI Taxonomy" id="145971"/>
    <lineage>
        <taxon>Eukaryota</taxon>
        <taxon>Fungi</taxon>
        <taxon>Dikarya</taxon>
        <taxon>Ascomycota</taxon>
        <taxon>Pezizomycotina</taxon>
        <taxon>Sordariomycetes</taxon>
        <taxon>Hypocreomycetidae</taxon>
        <taxon>Glomerellales</taxon>
        <taxon>Glomerellaceae</taxon>
        <taxon>Colletotrichum</taxon>
        <taxon>Colletotrichum acutatum species complex</taxon>
    </lineage>
</organism>
<dbReference type="KEGG" id="clup:CLUP02_12368"/>
<dbReference type="GeneID" id="73346342"/>
<sequence length="238" mass="27122">MHIYERSSIWSDDIRDHNEELVRRLAEFSLIDMVLLHCAVDPSEHGFRYSIHGSVASELRPHCLWAFRHRPSRSRHREIGDIWRQLENGSHIAPDMAIAKICILRPQEVLLTTLAACYNDPIRLIPLEFTPVSILVTSHFLQFDNVLWHAAEHQSAENNDSTSINPISAVETWPGAVQHPSVYGVRYAGMQFFSLSKPNEPVIPVPLFHGACGRMGAGKSDVEFLAMEIHRWIWEAEA</sequence>
<evidence type="ECO:0000313" key="1">
    <source>
        <dbReference type="EMBL" id="UQC86866.1"/>
    </source>
</evidence>
<keyword evidence="2" id="KW-1185">Reference proteome</keyword>
<dbReference type="AlphaFoldDB" id="A0A9Q8T0C5"/>
<name>A0A9Q8T0C5_9PEZI</name>
<dbReference type="Proteomes" id="UP000830671">
    <property type="component" value="Chromosome 6"/>
</dbReference>